<dbReference type="GO" id="GO:0003995">
    <property type="term" value="F:acyl-CoA dehydrogenase activity"/>
    <property type="evidence" value="ECO:0007669"/>
    <property type="project" value="TreeGrafter"/>
</dbReference>
<dbReference type="RefSeq" id="WP_163892466.1">
    <property type="nucleotide sequence ID" value="NZ_BLLB01000002.1"/>
</dbReference>
<evidence type="ECO:0000313" key="8">
    <source>
        <dbReference type="Proteomes" id="UP000465304"/>
    </source>
</evidence>
<feature type="domain" description="Acyl-CoA dehydrogenase/oxidase C-terminal" evidence="6">
    <location>
        <begin position="198"/>
        <end position="318"/>
    </location>
</feature>
<name>A0A7I9ZSU9_9MYCO</name>
<dbReference type="EMBL" id="BLLB01000002">
    <property type="protein sequence ID" value="GFH04095.1"/>
    <property type="molecule type" value="Genomic_DNA"/>
</dbReference>
<dbReference type="Proteomes" id="UP000465304">
    <property type="component" value="Unassembled WGS sequence"/>
</dbReference>
<dbReference type="InterPro" id="IPR009075">
    <property type="entry name" value="AcylCo_DH/oxidase_C"/>
</dbReference>
<dbReference type="SUPFAM" id="SSF56645">
    <property type="entry name" value="Acyl-CoA dehydrogenase NM domain-like"/>
    <property type="match status" value="1"/>
</dbReference>
<reference evidence="7 8" key="1">
    <citation type="journal article" date="2019" name="Emerg. Microbes Infect.">
        <title>Comprehensive subspecies identification of 175 nontuberculous mycobacteria species based on 7547 genomic profiles.</title>
        <authorList>
            <person name="Matsumoto Y."/>
            <person name="Kinjo T."/>
            <person name="Motooka D."/>
            <person name="Nabeya D."/>
            <person name="Jung N."/>
            <person name="Uechi K."/>
            <person name="Horii T."/>
            <person name="Iida T."/>
            <person name="Fujita J."/>
            <person name="Nakamura S."/>
        </authorList>
    </citation>
    <scope>NUCLEOTIDE SEQUENCE [LARGE SCALE GENOMIC DNA]</scope>
    <source>
        <strain evidence="7 8">JCM 30996</strain>
    </source>
</reference>
<dbReference type="PANTHER" id="PTHR43884">
    <property type="entry name" value="ACYL-COA DEHYDROGENASE"/>
    <property type="match status" value="1"/>
</dbReference>
<dbReference type="AlphaFoldDB" id="A0A7I9ZSU9"/>
<evidence type="ECO:0000256" key="3">
    <source>
        <dbReference type="ARBA" id="ARBA00022630"/>
    </source>
</evidence>
<organism evidence="7 8">
    <name type="scientific">Mycolicibacterium hippocampi</name>
    <dbReference type="NCBI Taxonomy" id="659824"/>
    <lineage>
        <taxon>Bacteria</taxon>
        <taxon>Bacillati</taxon>
        <taxon>Actinomycetota</taxon>
        <taxon>Actinomycetes</taxon>
        <taxon>Mycobacteriales</taxon>
        <taxon>Mycobacteriaceae</taxon>
        <taxon>Mycolicibacterium</taxon>
    </lineage>
</organism>
<dbReference type="Pfam" id="PF00441">
    <property type="entry name" value="Acyl-CoA_dh_1"/>
    <property type="match status" value="1"/>
</dbReference>
<dbReference type="SUPFAM" id="SSF47203">
    <property type="entry name" value="Acyl-CoA dehydrogenase C-terminal domain-like"/>
    <property type="match status" value="1"/>
</dbReference>
<keyword evidence="5" id="KW-0560">Oxidoreductase</keyword>
<keyword evidence="8" id="KW-1185">Reference proteome</keyword>
<evidence type="ECO:0000256" key="2">
    <source>
        <dbReference type="ARBA" id="ARBA00009347"/>
    </source>
</evidence>
<keyword evidence="3" id="KW-0285">Flavoprotein</keyword>
<sequence>MTATGITAFGVDPAVVDMMGRVFADHRESHPPTAGVERDSTLWQTLDELGLLRLTGAESAGGSGAGWYEAAELLAAAVHHGVRIPLAEHDLLACWLLEANTMECDKAVRTAAMLSDQGVATGVPWATGAERIVVVWPTGDEYRVADVEVAALDITPGINLIGEPRDTVRADVGTLTGAPLAAELVAVLRRKSALVRSIQVCAALDRILALSIEHCGSRVQFGRPLSNFQTVQNLISDIAAETALARAATEAALTAAVTSDWSAAKLDFLIAVARSCTGHATSVVVRNAHQVHGAMGTTFEHRLHEFTRPALAWRSEFGSMQHWDGQVTDAALQAGTAGLWSLITG</sequence>
<evidence type="ECO:0000313" key="7">
    <source>
        <dbReference type="EMBL" id="GFH04095.1"/>
    </source>
</evidence>
<protein>
    <submittedName>
        <fullName evidence="7">Acyl-CoA dehydrogenase</fullName>
    </submittedName>
</protein>
<dbReference type="GO" id="GO:0050660">
    <property type="term" value="F:flavin adenine dinucleotide binding"/>
    <property type="evidence" value="ECO:0007669"/>
    <property type="project" value="InterPro"/>
</dbReference>
<dbReference type="InterPro" id="IPR009100">
    <property type="entry name" value="AcylCoA_DH/oxidase_NM_dom_sf"/>
</dbReference>
<evidence type="ECO:0000256" key="1">
    <source>
        <dbReference type="ARBA" id="ARBA00001974"/>
    </source>
</evidence>
<proteinExistence type="inferred from homology"/>
<evidence type="ECO:0000256" key="4">
    <source>
        <dbReference type="ARBA" id="ARBA00022827"/>
    </source>
</evidence>
<dbReference type="InterPro" id="IPR036250">
    <property type="entry name" value="AcylCo_DH-like_C"/>
</dbReference>
<gene>
    <name evidence="7" type="ORF">MHIP_45780</name>
</gene>
<dbReference type="Gene3D" id="1.20.140.10">
    <property type="entry name" value="Butyryl-CoA Dehydrogenase, subunit A, domain 3"/>
    <property type="match status" value="1"/>
</dbReference>
<accession>A0A7I9ZSU9</accession>
<evidence type="ECO:0000256" key="5">
    <source>
        <dbReference type="ARBA" id="ARBA00023002"/>
    </source>
</evidence>
<comment type="cofactor">
    <cofactor evidence="1">
        <name>FAD</name>
        <dbReference type="ChEBI" id="CHEBI:57692"/>
    </cofactor>
</comment>
<evidence type="ECO:0000259" key="6">
    <source>
        <dbReference type="Pfam" id="PF00441"/>
    </source>
</evidence>
<comment type="similarity">
    <text evidence="2">Belongs to the acyl-CoA dehydrogenase family.</text>
</comment>
<keyword evidence="4" id="KW-0274">FAD</keyword>
<comment type="caution">
    <text evidence="7">The sequence shown here is derived from an EMBL/GenBank/DDBJ whole genome shotgun (WGS) entry which is preliminary data.</text>
</comment>
<dbReference type="PANTHER" id="PTHR43884:SF20">
    <property type="entry name" value="ACYL-COA DEHYDROGENASE FADE28"/>
    <property type="match status" value="1"/>
</dbReference>
<dbReference type="Gene3D" id="1.10.540.10">
    <property type="entry name" value="Acyl-CoA dehydrogenase/oxidase, N-terminal domain"/>
    <property type="match status" value="1"/>
</dbReference>
<dbReference type="InterPro" id="IPR037069">
    <property type="entry name" value="AcylCoA_DH/ox_N_sf"/>
</dbReference>